<feature type="region of interest" description="Disordered" evidence="1">
    <location>
        <begin position="1"/>
        <end position="24"/>
    </location>
</feature>
<feature type="region of interest" description="Disordered" evidence="1">
    <location>
        <begin position="39"/>
        <end position="135"/>
    </location>
</feature>
<sequence length="451" mass="51282">MAAAGVQMKLAVGADSNRSRRTEAMPKVSLFGSSLEMLPEETARSVRGLDPSKISVPRTPGGKGPGQKFSLPEDVRKQLPAAAVLEKSRRDFETQRDKLSKHSDEIRRREEQVLYEQSRVQAPPTSQREAPTDRPQWYNEQDLRGSHEINNIGLNENSNFNRDKYGKRPPVHNYTLIGDVLRPGMDFPRRERSEIQMRNQGYGSGDLRGILAEPTQTKKAPALSARTPRREPMTLPQNIKHQFGSKVCDNVFSDKDVVQKTINDQKEAKAQAQRRRGPVNVPKFIKADVNSDYEMLGNALRMSVAPGYSIDNKVSTTKTAFNDQTHLFRHPDPDKWRYQKDELSKWREARFLQILLSKGWDSILDNAPKFKRDWGPPEPRTKTAPVTQTQAKPQGRRKPKTAPKKADDKKNEGGFEDFVFQTPPVTPPPETIQIKPGNTRDTEFWNMYDKG</sequence>
<dbReference type="PANTHER" id="PTHR31702">
    <property type="entry name" value="TESTIS-EXPRESSED PROTEIN 33"/>
    <property type="match status" value="1"/>
</dbReference>
<evidence type="ECO:0000313" key="2">
    <source>
        <dbReference type="EMBL" id="WAQ95546.1"/>
    </source>
</evidence>
<dbReference type="PANTHER" id="PTHR31702:SF2">
    <property type="entry name" value="TESTIS-EXPRESSED PROTEIN 33"/>
    <property type="match status" value="1"/>
</dbReference>
<reference evidence="2" key="1">
    <citation type="submission" date="2022-11" db="EMBL/GenBank/DDBJ databases">
        <title>Centuries of genome instability and evolution in soft-shell clam transmissible cancer (bioRxiv).</title>
        <authorList>
            <person name="Hart S.F.M."/>
            <person name="Yonemitsu M.A."/>
            <person name="Giersch R.M."/>
            <person name="Beal B.F."/>
            <person name="Arriagada G."/>
            <person name="Davis B.W."/>
            <person name="Ostrander E.A."/>
            <person name="Goff S.P."/>
            <person name="Metzger M.J."/>
        </authorList>
    </citation>
    <scope>NUCLEOTIDE SEQUENCE</scope>
    <source>
        <strain evidence="2">MELC-2E11</strain>
        <tissue evidence="2">Siphon/mantle</tissue>
    </source>
</reference>
<dbReference type="Pfam" id="PF15400">
    <property type="entry name" value="TEX33"/>
    <property type="match status" value="1"/>
</dbReference>
<feature type="compositionally biased region" description="Basic and acidic residues" evidence="1">
    <location>
        <begin position="404"/>
        <end position="413"/>
    </location>
</feature>
<accession>A0ABY7DEW9</accession>
<name>A0ABY7DEW9_MYAAR</name>
<keyword evidence="3" id="KW-1185">Reference proteome</keyword>
<protein>
    <submittedName>
        <fullName evidence="2">TEX33-like protein</fullName>
    </submittedName>
</protein>
<feature type="compositionally biased region" description="Polar residues" evidence="1">
    <location>
        <begin position="118"/>
        <end position="129"/>
    </location>
</feature>
<gene>
    <name evidence="2" type="ORF">MAR_028236</name>
</gene>
<organism evidence="2 3">
    <name type="scientific">Mya arenaria</name>
    <name type="common">Soft-shell clam</name>
    <dbReference type="NCBI Taxonomy" id="6604"/>
    <lineage>
        <taxon>Eukaryota</taxon>
        <taxon>Metazoa</taxon>
        <taxon>Spiralia</taxon>
        <taxon>Lophotrochozoa</taxon>
        <taxon>Mollusca</taxon>
        <taxon>Bivalvia</taxon>
        <taxon>Autobranchia</taxon>
        <taxon>Heteroconchia</taxon>
        <taxon>Euheterodonta</taxon>
        <taxon>Imparidentia</taxon>
        <taxon>Neoheterodontei</taxon>
        <taxon>Myida</taxon>
        <taxon>Myoidea</taxon>
        <taxon>Myidae</taxon>
        <taxon>Mya</taxon>
    </lineage>
</organism>
<dbReference type="Proteomes" id="UP001164746">
    <property type="component" value="Chromosome 2"/>
</dbReference>
<feature type="region of interest" description="Disordered" evidence="1">
    <location>
        <begin position="368"/>
        <end position="442"/>
    </location>
</feature>
<feature type="compositionally biased region" description="Basic residues" evidence="1">
    <location>
        <begin position="394"/>
        <end position="403"/>
    </location>
</feature>
<evidence type="ECO:0000313" key="3">
    <source>
        <dbReference type="Proteomes" id="UP001164746"/>
    </source>
</evidence>
<dbReference type="InterPro" id="IPR029234">
    <property type="entry name" value="CIMIP4"/>
</dbReference>
<proteinExistence type="predicted"/>
<evidence type="ECO:0000256" key="1">
    <source>
        <dbReference type="SAM" id="MobiDB-lite"/>
    </source>
</evidence>
<feature type="compositionally biased region" description="Basic and acidic residues" evidence="1">
    <location>
        <begin position="368"/>
        <end position="381"/>
    </location>
</feature>
<feature type="compositionally biased region" description="Basic and acidic residues" evidence="1">
    <location>
        <begin position="86"/>
        <end position="112"/>
    </location>
</feature>
<dbReference type="EMBL" id="CP111013">
    <property type="protein sequence ID" value="WAQ95546.1"/>
    <property type="molecule type" value="Genomic_DNA"/>
</dbReference>